<evidence type="ECO:0000256" key="1">
    <source>
        <dbReference type="ARBA" id="ARBA00022741"/>
    </source>
</evidence>
<dbReference type="SMART" id="SM00797">
    <property type="entry name" value="AHS2"/>
    <property type="match status" value="1"/>
</dbReference>
<evidence type="ECO:0000259" key="4">
    <source>
        <dbReference type="SMART" id="SM00797"/>
    </source>
</evidence>
<dbReference type="PANTHER" id="PTHR43309:SF4">
    <property type="entry name" value="CARBOXYLTRANSFERASE DOMAIN-CONTAINING PROTEIN"/>
    <property type="match status" value="1"/>
</dbReference>
<dbReference type="GO" id="GO:0005524">
    <property type="term" value="F:ATP binding"/>
    <property type="evidence" value="ECO:0007669"/>
    <property type="project" value="UniProtKB-KW"/>
</dbReference>
<keyword evidence="2" id="KW-0378">Hydrolase</keyword>
<accession>A0A1H2HKM0</accession>
<dbReference type="Gene3D" id="2.40.100.10">
    <property type="entry name" value="Cyclophilin-like"/>
    <property type="match status" value="1"/>
</dbReference>
<dbReference type="InterPro" id="IPR003778">
    <property type="entry name" value="CT_A_B"/>
</dbReference>
<dbReference type="GO" id="GO:0016787">
    <property type="term" value="F:hydrolase activity"/>
    <property type="evidence" value="ECO:0007669"/>
    <property type="project" value="UniProtKB-KW"/>
</dbReference>
<dbReference type="RefSeq" id="WP_092388690.1">
    <property type="nucleotide sequence ID" value="NZ_LT629787.1"/>
</dbReference>
<evidence type="ECO:0000256" key="2">
    <source>
        <dbReference type="ARBA" id="ARBA00022801"/>
    </source>
</evidence>
<keyword evidence="3" id="KW-0067">ATP-binding</keyword>
<keyword evidence="1" id="KW-0547">Nucleotide-binding</keyword>
<dbReference type="InterPro" id="IPR029000">
    <property type="entry name" value="Cyclophilin-like_dom_sf"/>
</dbReference>
<dbReference type="OrthoDB" id="9768696at2"/>
<dbReference type="Pfam" id="PF02626">
    <property type="entry name" value="CT_A_B"/>
    <property type="match status" value="1"/>
</dbReference>
<sequence>MSQLRVLKTLGLAQLQDGGRFGCRHLGVTQGGALDWLAAGQANRLLGNPPDAAVVEIPWGGLSLLIEEDSTLALCGADLAATLDGEAVENNTSFAVRAGQQLDCHSPRLGVRGYLSAPDGFSAPNLLGACATVSRERLGGLHGDGRALQTGDLLAYGIRAVRPTRLPQDNYFDLSAPASLDLLFGAEYARFAGPSLFALVNQAWQVDRRADRMGARLSGPRLDYQGPGLVSTGIPLGAIQVPPDGQPIILLQDRQTIGGYPRIGALTPLAVARLAQCSPGQMLHLRTIGQEAALQQTLHWLYKLQQQL</sequence>
<evidence type="ECO:0000256" key="3">
    <source>
        <dbReference type="ARBA" id="ARBA00022840"/>
    </source>
</evidence>
<keyword evidence="6" id="KW-1185">Reference proteome</keyword>
<evidence type="ECO:0000313" key="5">
    <source>
        <dbReference type="EMBL" id="SDU32332.1"/>
    </source>
</evidence>
<feature type="domain" description="Carboxyltransferase" evidence="4">
    <location>
        <begin position="25"/>
        <end position="300"/>
    </location>
</feature>
<dbReference type="AlphaFoldDB" id="A0A1H2HKM0"/>
<dbReference type="InterPro" id="IPR052708">
    <property type="entry name" value="PxpC"/>
</dbReference>
<dbReference type="Proteomes" id="UP000243924">
    <property type="component" value="Chromosome I"/>
</dbReference>
<reference evidence="6" key="1">
    <citation type="submission" date="2016-10" db="EMBL/GenBank/DDBJ databases">
        <authorList>
            <person name="Varghese N."/>
            <person name="Submissions S."/>
        </authorList>
    </citation>
    <scope>NUCLEOTIDE SEQUENCE [LARGE SCALE GENOMIC DNA]</scope>
    <source>
        <strain evidence="6">CECT 8338</strain>
    </source>
</reference>
<gene>
    <name evidence="5" type="ORF">SAMN05216210_3110</name>
</gene>
<dbReference type="PANTHER" id="PTHR43309">
    <property type="entry name" value="5-OXOPROLINASE SUBUNIT C"/>
    <property type="match status" value="1"/>
</dbReference>
<protein>
    <submittedName>
        <fullName evidence="5">Biotin-dependent carboxylase uncharacterized domain-containing protein</fullName>
    </submittedName>
</protein>
<dbReference type="STRING" id="1434072.SAMN05216210_3110"/>
<evidence type="ECO:0000313" key="6">
    <source>
        <dbReference type="Proteomes" id="UP000243924"/>
    </source>
</evidence>
<name>A0A1H2HKM0_9GAMM</name>
<proteinExistence type="predicted"/>
<organism evidence="5 6">
    <name type="scientific">Halopseudomonas salegens</name>
    <dbReference type="NCBI Taxonomy" id="1434072"/>
    <lineage>
        <taxon>Bacteria</taxon>
        <taxon>Pseudomonadati</taxon>
        <taxon>Pseudomonadota</taxon>
        <taxon>Gammaproteobacteria</taxon>
        <taxon>Pseudomonadales</taxon>
        <taxon>Pseudomonadaceae</taxon>
        <taxon>Halopseudomonas</taxon>
    </lineage>
</organism>
<dbReference type="EMBL" id="LT629787">
    <property type="protein sequence ID" value="SDU32332.1"/>
    <property type="molecule type" value="Genomic_DNA"/>
</dbReference>